<reference evidence="4 5" key="1">
    <citation type="submission" date="2019-10" db="EMBL/GenBank/DDBJ databases">
        <title>Assembly and Annotation for the nematode Trichostrongylus colubriformis.</title>
        <authorList>
            <person name="Martin J."/>
        </authorList>
    </citation>
    <scope>NUCLEOTIDE SEQUENCE [LARGE SCALE GENOMIC DNA]</scope>
    <source>
        <strain evidence="4">G859</strain>
        <tissue evidence="4">Whole worm</tissue>
    </source>
</reference>
<proteinExistence type="predicted"/>
<evidence type="ECO:0000313" key="3">
    <source>
        <dbReference type="EMBL" id="KAK5977878.1"/>
    </source>
</evidence>
<keyword evidence="2" id="KW-1133">Transmembrane helix</keyword>
<sequence length="94" mass="10501">MKSIEAFVRASAHKAEYKENITGSADDLHDPEFQESDTDEISNRRRTPEAIKRTIKKVEIASRKCVPEIMIAFSTVSALSCTIALIAVLLDHLQ</sequence>
<gene>
    <name evidence="4" type="ORF">GCK32_004289</name>
    <name evidence="3" type="ORF">GCK32_006684</name>
</gene>
<accession>A0AAN8FWZ5</accession>
<protein>
    <submittedName>
        <fullName evidence="4">Uncharacterized protein</fullName>
    </submittedName>
</protein>
<evidence type="ECO:0000313" key="4">
    <source>
        <dbReference type="EMBL" id="KAK5985950.1"/>
    </source>
</evidence>
<name>A0AAN8FWZ5_TRICO</name>
<dbReference type="Proteomes" id="UP001331761">
    <property type="component" value="Unassembled WGS sequence"/>
</dbReference>
<keyword evidence="5" id="KW-1185">Reference proteome</keyword>
<keyword evidence="2" id="KW-0812">Transmembrane</keyword>
<evidence type="ECO:0000256" key="1">
    <source>
        <dbReference type="SAM" id="MobiDB-lite"/>
    </source>
</evidence>
<dbReference type="EMBL" id="WIXE01010098">
    <property type="protein sequence ID" value="KAK5977878.1"/>
    <property type="molecule type" value="Genomic_DNA"/>
</dbReference>
<comment type="caution">
    <text evidence="4">The sequence shown here is derived from an EMBL/GenBank/DDBJ whole genome shotgun (WGS) entry which is preliminary data.</text>
</comment>
<organism evidence="4 5">
    <name type="scientific">Trichostrongylus colubriformis</name>
    <name type="common">Black scour worm</name>
    <dbReference type="NCBI Taxonomy" id="6319"/>
    <lineage>
        <taxon>Eukaryota</taxon>
        <taxon>Metazoa</taxon>
        <taxon>Ecdysozoa</taxon>
        <taxon>Nematoda</taxon>
        <taxon>Chromadorea</taxon>
        <taxon>Rhabditida</taxon>
        <taxon>Rhabditina</taxon>
        <taxon>Rhabditomorpha</taxon>
        <taxon>Strongyloidea</taxon>
        <taxon>Trichostrongylidae</taxon>
        <taxon>Trichostrongylus</taxon>
    </lineage>
</organism>
<dbReference type="EMBL" id="WIXE01001144">
    <property type="protein sequence ID" value="KAK5985950.1"/>
    <property type="molecule type" value="Genomic_DNA"/>
</dbReference>
<feature type="transmembrane region" description="Helical" evidence="2">
    <location>
        <begin position="69"/>
        <end position="90"/>
    </location>
</feature>
<evidence type="ECO:0000313" key="5">
    <source>
        <dbReference type="Proteomes" id="UP001331761"/>
    </source>
</evidence>
<evidence type="ECO:0000256" key="2">
    <source>
        <dbReference type="SAM" id="Phobius"/>
    </source>
</evidence>
<dbReference type="AlphaFoldDB" id="A0AAN8FWZ5"/>
<keyword evidence="2" id="KW-0472">Membrane</keyword>
<feature type="region of interest" description="Disordered" evidence="1">
    <location>
        <begin position="20"/>
        <end position="46"/>
    </location>
</feature>